<evidence type="ECO:0000256" key="1">
    <source>
        <dbReference type="SAM" id="MobiDB-lite"/>
    </source>
</evidence>
<reference evidence="3" key="1">
    <citation type="submission" date="2021-02" db="EMBL/GenBank/DDBJ databases">
        <authorList>
            <person name="Syme A R."/>
            <person name="Syme A R."/>
            <person name="Moolhuijzen P."/>
        </authorList>
    </citation>
    <scope>NUCLEOTIDE SEQUENCE</scope>
    <source>
        <strain evidence="3">W1-1</strain>
    </source>
</reference>
<dbReference type="Proteomes" id="UP000472372">
    <property type="component" value="Chromosome 12"/>
</dbReference>
<evidence type="ECO:0000313" key="3">
    <source>
        <dbReference type="EMBL" id="CAE7219525.1"/>
    </source>
</evidence>
<evidence type="ECO:0000259" key="2">
    <source>
        <dbReference type="Pfam" id="PF24494"/>
    </source>
</evidence>
<accession>A0A6S6WGW6</accession>
<dbReference type="AlphaFoldDB" id="A0A6S6WGW6"/>
<proteinExistence type="predicted"/>
<gene>
    <name evidence="3" type="ORF">PTTW11_11183</name>
</gene>
<sequence length="422" mass="48275">MVQYNVHLLPPDELQGLAAYMDCIPHYLFRTSSPRSSGTTTDTCVASSAVRYGFDQSDILSRNREEAVKMLMNHLLWKNYGTDNLMSWTNSFLFAAQHAIRREKTDIPCSPPDSISITILDTRKVPQGTFLPATALLKGFNIESSGKLQHEYYHGEYLSQGRLPSDTIITTTLAKLIEHGLYTLYPPFSEDQARNQLFLRVRQFRQTFTDAPKVPAEKEIKIAQEIATACFLHIDIRPVIMMTLLSLKPRYRLEPKILKAGLSCQSVALIATEQHQSMFLNISSLQTMMHDVYAHMQRCLQIERAAAVNPLRGIFVDIAESMNQLHLTRDRSNTNQSNPETSSTSQQEHDKETHQNDKQDADPDIPNEKIRQSSPKIMLIEMMDEEEEEQKRALDQIDDCYEETRPWLVKPVFTYSYLPGQS</sequence>
<evidence type="ECO:0000313" key="4">
    <source>
        <dbReference type="Proteomes" id="UP000472372"/>
    </source>
</evidence>
<feature type="region of interest" description="Disordered" evidence="1">
    <location>
        <begin position="328"/>
        <end position="393"/>
    </location>
</feature>
<feature type="domain" description="DUF7587" evidence="2">
    <location>
        <begin position="24"/>
        <end position="171"/>
    </location>
</feature>
<feature type="compositionally biased region" description="Basic and acidic residues" evidence="1">
    <location>
        <begin position="347"/>
        <end position="371"/>
    </location>
</feature>
<organism evidence="3 4">
    <name type="scientific">Pyrenophora teres f. teres</name>
    <dbReference type="NCBI Taxonomy" id="97479"/>
    <lineage>
        <taxon>Eukaryota</taxon>
        <taxon>Fungi</taxon>
        <taxon>Dikarya</taxon>
        <taxon>Ascomycota</taxon>
        <taxon>Pezizomycotina</taxon>
        <taxon>Dothideomycetes</taxon>
        <taxon>Pleosporomycetidae</taxon>
        <taxon>Pleosporales</taxon>
        <taxon>Pleosporineae</taxon>
        <taxon>Pleosporaceae</taxon>
        <taxon>Pyrenophora</taxon>
    </lineage>
</organism>
<protein>
    <recommendedName>
        <fullName evidence="2">DUF7587 domain-containing protein</fullName>
    </recommendedName>
</protein>
<dbReference type="InterPro" id="IPR056009">
    <property type="entry name" value="DUF7587"/>
</dbReference>
<name>A0A6S6WGW6_9PLEO</name>
<dbReference type="EMBL" id="HG992988">
    <property type="protein sequence ID" value="CAE7219525.1"/>
    <property type="molecule type" value="Genomic_DNA"/>
</dbReference>
<feature type="compositionally biased region" description="Polar residues" evidence="1">
    <location>
        <begin position="333"/>
        <end position="346"/>
    </location>
</feature>
<dbReference type="Pfam" id="PF24494">
    <property type="entry name" value="DUF7587"/>
    <property type="match status" value="1"/>
</dbReference>